<keyword evidence="2" id="KW-1185">Reference proteome</keyword>
<dbReference type="AlphaFoldDB" id="A0ABD6D5Q5"/>
<dbReference type="Proteomes" id="UP001597052">
    <property type="component" value="Unassembled WGS sequence"/>
</dbReference>
<dbReference type="SUPFAM" id="SSF54593">
    <property type="entry name" value="Glyoxalase/Bleomycin resistance protein/Dihydroxybiphenyl dioxygenase"/>
    <property type="match status" value="1"/>
</dbReference>
<dbReference type="Gene3D" id="3.10.180.10">
    <property type="entry name" value="2,3-Dihydroxybiphenyl 1,2-Dioxygenase, domain 1"/>
    <property type="match status" value="1"/>
</dbReference>
<sequence>MRFEQVAVPAADPAGVAAWYRSRFAPSGDSTADASAVRLGETTLQFTDADNAPLVHLAFRLLLDGDRAVDWLADRATILPVEGEPSRRFEFLDATAIYFEDAAGNVLEGLAYDGDPRQRADSGVVDGVTEVGLPAQEPLALVEWLEESVGLSAWGTPSESFAWVGDRHARFVVIPTGQEWYPTDRAAAPASVSVTVADESAPRGRYSHPTLPYEVRIVHNR</sequence>
<evidence type="ECO:0000313" key="2">
    <source>
        <dbReference type="Proteomes" id="UP001597052"/>
    </source>
</evidence>
<comment type="caution">
    <text evidence="1">The sequence shown here is derived from an EMBL/GenBank/DDBJ whole genome shotgun (WGS) entry which is preliminary data.</text>
</comment>
<gene>
    <name evidence="1" type="ORF">ACFSBW_06745</name>
</gene>
<evidence type="ECO:0000313" key="1">
    <source>
        <dbReference type="EMBL" id="MFD1641571.1"/>
    </source>
</evidence>
<proteinExistence type="predicted"/>
<protein>
    <recommendedName>
        <fullName evidence="3">VOC domain-containing protein</fullName>
    </recommendedName>
</protein>
<dbReference type="EMBL" id="JBHUDM010000002">
    <property type="protein sequence ID" value="MFD1641571.1"/>
    <property type="molecule type" value="Genomic_DNA"/>
</dbReference>
<evidence type="ECO:0008006" key="3">
    <source>
        <dbReference type="Google" id="ProtNLM"/>
    </source>
</evidence>
<dbReference type="RefSeq" id="WP_256396828.1">
    <property type="nucleotide sequence ID" value="NZ_JANHDJ010000005.1"/>
</dbReference>
<accession>A0ABD6D5Q5</accession>
<reference evidence="1 2" key="1">
    <citation type="journal article" date="2019" name="Int. J. Syst. Evol. Microbiol.">
        <title>The Global Catalogue of Microorganisms (GCM) 10K type strain sequencing project: providing services to taxonomists for standard genome sequencing and annotation.</title>
        <authorList>
            <consortium name="The Broad Institute Genomics Platform"/>
            <consortium name="The Broad Institute Genome Sequencing Center for Infectious Disease"/>
            <person name="Wu L."/>
            <person name="Ma J."/>
        </authorList>
    </citation>
    <scope>NUCLEOTIDE SEQUENCE [LARGE SCALE GENOMIC DNA]</scope>
    <source>
        <strain evidence="1 2">CGMCC 1.10593</strain>
    </source>
</reference>
<organism evidence="1 2">
    <name type="scientific">Halohasta litorea</name>
    <dbReference type="NCBI Taxonomy" id="869891"/>
    <lineage>
        <taxon>Archaea</taxon>
        <taxon>Methanobacteriati</taxon>
        <taxon>Methanobacteriota</taxon>
        <taxon>Stenosarchaea group</taxon>
        <taxon>Halobacteria</taxon>
        <taxon>Halobacteriales</taxon>
        <taxon>Haloferacaceae</taxon>
        <taxon>Halohasta</taxon>
    </lineage>
</organism>
<dbReference type="InterPro" id="IPR029068">
    <property type="entry name" value="Glyas_Bleomycin-R_OHBP_Dase"/>
</dbReference>
<name>A0ABD6D5Q5_9EURY</name>